<keyword evidence="1" id="KW-1015">Disulfide bond</keyword>
<dbReference type="InterPro" id="IPR043159">
    <property type="entry name" value="Lectin_gal-bd_sf"/>
</dbReference>
<dbReference type="Gene3D" id="2.60.120.740">
    <property type="match status" value="1"/>
</dbReference>
<evidence type="ECO:0000259" key="6">
    <source>
        <dbReference type="PROSITE" id="PS51233"/>
    </source>
</evidence>
<evidence type="ECO:0000259" key="5">
    <source>
        <dbReference type="PROSITE" id="PS50228"/>
    </source>
</evidence>
<organism evidence="7 8">
    <name type="scientific">Brachionus plicatilis</name>
    <name type="common">Marine rotifer</name>
    <name type="synonym">Brachionus muelleri</name>
    <dbReference type="NCBI Taxonomy" id="10195"/>
    <lineage>
        <taxon>Eukaryota</taxon>
        <taxon>Metazoa</taxon>
        <taxon>Spiralia</taxon>
        <taxon>Gnathifera</taxon>
        <taxon>Rotifera</taxon>
        <taxon>Eurotatoria</taxon>
        <taxon>Monogononta</taxon>
        <taxon>Pseudotrocha</taxon>
        <taxon>Ploima</taxon>
        <taxon>Brachionidae</taxon>
        <taxon>Brachionus</taxon>
    </lineage>
</organism>
<dbReference type="GO" id="GO:0031012">
    <property type="term" value="C:extracellular matrix"/>
    <property type="evidence" value="ECO:0007669"/>
    <property type="project" value="TreeGrafter"/>
</dbReference>
<dbReference type="InterPro" id="IPR014853">
    <property type="entry name" value="VWF/SSPO/ZAN-like_Cys-rich_dom"/>
</dbReference>
<dbReference type="InterPro" id="IPR050780">
    <property type="entry name" value="Mucin_vWF_Thrombospondin_sf"/>
</dbReference>
<dbReference type="Pfam" id="PF01826">
    <property type="entry name" value="TIL"/>
    <property type="match status" value="1"/>
</dbReference>
<dbReference type="EMBL" id="REGN01010943">
    <property type="protein sequence ID" value="RMZ98161.1"/>
    <property type="molecule type" value="Genomic_DNA"/>
</dbReference>
<evidence type="ECO:0000313" key="7">
    <source>
        <dbReference type="EMBL" id="RMZ98161.1"/>
    </source>
</evidence>
<feature type="domain" description="VWFD" evidence="6">
    <location>
        <begin position="2"/>
        <end position="189"/>
    </location>
</feature>
<keyword evidence="8" id="KW-1185">Reference proteome</keyword>
<dbReference type="GO" id="GO:0005615">
    <property type="term" value="C:extracellular space"/>
    <property type="evidence" value="ECO:0007669"/>
    <property type="project" value="TreeGrafter"/>
</dbReference>
<evidence type="ECO:0000256" key="1">
    <source>
        <dbReference type="ARBA" id="ARBA00023157"/>
    </source>
</evidence>
<dbReference type="CDD" id="cd19941">
    <property type="entry name" value="TIL"/>
    <property type="match status" value="1"/>
</dbReference>
<reference evidence="7 8" key="1">
    <citation type="journal article" date="2018" name="Sci. Rep.">
        <title>Genomic signatures of local adaptation to the degree of environmental predictability in rotifers.</title>
        <authorList>
            <person name="Franch-Gras L."/>
            <person name="Hahn C."/>
            <person name="Garcia-Roger E.M."/>
            <person name="Carmona M.J."/>
            <person name="Serra M."/>
            <person name="Gomez A."/>
        </authorList>
    </citation>
    <scope>NUCLEOTIDE SEQUENCE [LARGE SCALE GENOMIC DNA]</scope>
    <source>
        <strain evidence="7">HYR1</strain>
    </source>
</reference>
<feature type="domain" description="VWFD" evidence="6">
    <location>
        <begin position="588"/>
        <end position="634"/>
    </location>
</feature>
<feature type="domain" description="EGF-like" evidence="4">
    <location>
        <begin position="546"/>
        <end position="579"/>
    </location>
</feature>
<dbReference type="OrthoDB" id="5945029at2759"/>
<protein>
    <submittedName>
        <fullName evidence="7">C-binding-like</fullName>
    </submittedName>
</protein>
<dbReference type="CDD" id="cd22823">
    <property type="entry name" value="Gal_Rha_Lectin"/>
    <property type="match status" value="1"/>
</dbReference>
<dbReference type="AlphaFoldDB" id="A0A3M7PGD0"/>
<comment type="caution">
    <text evidence="3">Lacks conserved residue(s) required for the propagation of feature annotation.</text>
</comment>
<dbReference type="Pfam" id="PF00094">
    <property type="entry name" value="VWD"/>
    <property type="match status" value="1"/>
</dbReference>
<dbReference type="InterPro" id="IPR001846">
    <property type="entry name" value="VWF_type-D"/>
</dbReference>
<dbReference type="Gene3D" id="2.10.25.10">
    <property type="entry name" value="Laminin"/>
    <property type="match status" value="2"/>
</dbReference>
<dbReference type="PROSITE" id="PS01186">
    <property type="entry name" value="EGF_2"/>
    <property type="match status" value="1"/>
</dbReference>
<keyword evidence="2" id="KW-0325">Glycoprotein</keyword>
<evidence type="ECO:0000256" key="2">
    <source>
        <dbReference type="ARBA" id="ARBA00023180"/>
    </source>
</evidence>
<dbReference type="SMART" id="SM00216">
    <property type="entry name" value="VWD"/>
    <property type="match status" value="1"/>
</dbReference>
<dbReference type="STRING" id="10195.A0A3M7PGD0"/>
<dbReference type="PROSITE" id="PS50228">
    <property type="entry name" value="SUEL_LECTIN"/>
    <property type="match status" value="1"/>
</dbReference>
<dbReference type="InterPro" id="IPR002919">
    <property type="entry name" value="TIL_dom"/>
</dbReference>
<dbReference type="PANTHER" id="PTHR11339">
    <property type="entry name" value="EXTRACELLULAR MATRIX GLYCOPROTEIN RELATED"/>
    <property type="match status" value="1"/>
</dbReference>
<keyword evidence="3" id="KW-0245">EGF-like domain</keyword>
<dbReference type="InterPro" id="IPR036084">
    <property type="entry name" value="Ser_inhib-like_sf"/>
</dbReference>
<evidence type="ECO:0000259" key="4">
    <source>
        <dbReference type="PROSITE" id="PS50026"/>
    </source>
</evidence>
<dbReference type="Proteomes" id="UP000276133">
    <property type="component" value="Unassembled WGS sequence"/>
</dbReference>
<dbReference type="SMART" id="SM00832">
    <property type="entry name" value="C8"/>
    <property type="match status" value="1"/>
</dbReference>
<accession>A0A3M7PGD0</accession>
<dbReference type="Pfam" id="PF02140">
    <property type="entry name" value="SUEL_Lectin"/>
    <property type="match status" value="1"/>
</dbReference>
<proteinExistence type="predicted"/>
<evidence type="ECO:0000313" key="8">
    <source>
        <dbReference type="Proteomes" id="UP000276133"/>
    </source>
</evidence>
<dbReference type="PROSITE" id="PS50026">
    <property type="entry name" value="EGF_3"/>
    <property type="match status" value="1"/>
</dbReference>
<dbReference type="InterPro" id="IPR000922">
    <property type="entry name" value="Lectin_gal-bd_dom"/>
</dbReference>
<dbReference type="PROSITE" id="PS51233">
    <property type="entry name" value="VWFD"/>
    <property type="match status" value="2"/>
</dbReference>
<gene>
    <name evidence="7" type="ORF">BpHYR1_038136</name>
</gene>
<dbReference type="InterPro" id="IPR000742">
    <property type="entry name" value="EGF"/>
</dbReference>
<evidence type="ECO:0000256" key="3">
    <source>
        <dbReference type="PROSITE-ProRule" id="PRU00076"/>
    </source>
</evidence>
<feature type="domain" description="SUEL-type lectin" evidence="5">
    <location>
        <begin position="454"/>
        <end position="541"/>
    </location>
</feature>
<dbReference type="SUPFAM" id="SSF57567">
    <property type="entry name" value="Serine protease inhibitors"/>
    <property type="match status" value="1"/>
</dbReference>
<comment type="caution">
    <text evidence="7">The sequence shown here is derived from an EMBL/GenBank/DDBJ whole genome shotgun (WGS) entry which is preliminary data.</text>
</comment>
<dbReference type="GO" id="GO:0030246">
    <property type="term" value="F:carbohydrate binding"/>
    <property type="evidence" value="ECO:0007669"/>
    <property type="project" value="InterPro"/>
</dbReference>
<sequence>MNNLNCWGDSHCSTFDNLRYDFTQTCFYDFVSTQCYNSSLPSNLVGFDVKFDYGKRESLRPNQVSFIRNIFIQVYGMKFLLFISRSGMPTFTLNGIQMTNNYFDEKNGIKIFYSVNNFVFSAEFGLTVKWDGVHKAEIMLCDYYSNFVCGLCGNADGVTSNDKRDRKNNFVAQSDQWEIEWKTINDKNNKNIFDNCHSNLNQKNREEILCENKLKYENVCSLIKNSEAPWKECVQKLSNELVEALFDSCVMDLCSLEGDPNQQAYKCYAFEELTSKCYETENSTFINWRSQANCEIECNLNQEFRWDSSLACPENCFYLYEEYDCGIREKQEGCYCKNGFILDSMGNCIKPESCGCRLPENYGMLESSPNQIGKTFKTPNCLNEYLCVQPYGNVIVIGHFDGCGMNAQCIGDINNEPTCVCHNGYLGDGHFCYMENNELNNFAQLEDVSFSQTFCENSTMWLQCPADQMISIENAEFGRSDFLKCQSINMTLDLCNPLNVRNLVEEYCNGKRNCKMEVTAEKIGNVCPNVDKYLQIKYRCVLRPSLPNPCLGNPCGFGAFCRNVNGFPECSCPTGTSGDAKVRCCKILTCGCWGDPHCTTFDYARFDFMGKCKYELVTTKCFNQILCSIFIILT</sequence>
<dbReference type="PANTHER" id="PTHR11339:SF386">
    <property type="entry name" value="HEMOLECTIN, ISOFORM A"/>
    <property type="match status" value="1"/>
</dbReference>
<name>A0A3M7PGD0_BRAPC</name>